<reference evidence="2 3" key="1">
    <citation type="submission" date="2017-03" db="EMBL/GenBank/DDBJ databases">
        <title>Draft genome sequence of Streptomyces scabrisporus NF3, endophyte isolated from Amphipterygium adstringens.</title>
        <authorList>
            <person name="Vazquez M."/>
            <person name="Ceapa C.D."/>
            <person name="Rodriguez Luna D."/>
            <person name="Sanchez Esquivel S."/>
        </authorList>
    </citation>
    <scope>NUCLEOTIDE SEQUENCE [LARGE SCALE GENOMIC DNA]</scope>
    <source>
        <strain evidence="2 3">NF3</strain>
    </source>
</reference>
<dbReference type="InterPro" id="IPR036249">
    <property type="entry name" value="Thioredoxin-like_sf"/>
</dbReference>
<keyword evidence="3" id="KW-1185">Reference proteome</keyword>
<accession>A0A1T3NK48</accession>
<protein>
    <recommendedName>
        <fullName evidence="1">Thioredoxin domain-containing protein</fullName>
    </recommendedName>
</protein>
<dbReference type="PROSITE" id="PS51352">
    <property type="entry name" value="THIOREDOXIN_2"/>
    <property type="match status" value="1"/>
</dbReference>
<dbReference type="RefSeq" id="WP_078981761.1">
    <property type="nucleotide sequence ID" value="NZ_MWQN01000004.1"/>
</dbReference>
<dbReference type="OrthoDB" id="128449at2"/>
<evidence type="ECO:0000313" key="2">
    <source>
        <dbReference type="EMBL" id="OPC77001.1"/>
    </source>
</evidence>
<dbReference type="InterPro" id="IPR013766">
    <property type="entry name" value="Thioredoxin_domain"/>
</dbReference>
<dbReference type="STRING" id="159449.B4N89_41185"/>
<comment type="caution">
    <text evidence="2">The sequence shown here is derived from an EMBL/GenBank/DDBJ whole genome shotgun (WGS) entry which is preliminary data.</text>
</comment>
<evidence type="ECO:0000259" key="1">
    <source>
        <dbReference type="PROSITE" id="PS51352"/>
    </source>
</evidence>
<sequence length="176" mass="18710">MPFLIAAVVVLTVLCLLNLLLTFGIVRKLRAQRDHSRPGAADLLLSVGSTVPHFSAVTTTGETITREGLGETLFGFFSPNCRACTERLPRFVETARRESGRSVLAVLHGDVATTRAQVAALRDIARVVVEASPERPLGTAFAITGYPAFGVIDAHGTVTATGLDPERLTAPARTTT</sequence>
<dbReference type="EMBL" id="MWQN01000004">
    <property type="protein sequence ID" value="OPC77001.1"/>
    <property type="molecule type" value="Genomic_DNA"/>
</dbReference>
<dbReference type="Gene3D" id="3.40.30.10">
    <property type="entry name" value="Glutaredoxin"/>
    <property type="match status" value="1"/>
</dbReference>
<feature type="domain" description="Thioredoxin" evidence="1">
    <location>
        <begin position="45"/>
        <end position="176"/>
    </location>
</feature>
<gene>
    <name evidence="2" type="ORF">B4N89_41185</name>
</gene>
<dbReference type="SUPFAM" id="SSF52833">
    <property type="entry name" value="Thioredoxin-like"/>
    <property type="match status" value="1"/>
</dbReference>
<dbReference type="Proteomes" id="UP000190037">
    <property type="component" value="Unassembled WGS sequence"/>
</dbReference>
<dbReference type="AlphaFoldDB" id="A0A1T3NK48"/>
<proteinExistence type="predicted"/>
<evidence type="ECO:0000313" key="3">
    <source>
        <dbReference type="Proteomes" id="UP000190037"/>
    </source>
</evidence>
<organism evidence="2 3">
    <name type="scientific">Embleya scabrispora</name>
    <dbReference type="NCBI Taxonomy" id="159449"/>
    <lineage>
        <taxon>Bacteria</taxon>
        <taxon>Bacillati</taxon>
        <taxon>Actinomycetota</taxon>
        <taxon>Actinomycetes</taxon>
        <taxon>Kitasatosporales</taxon>
        <taxon>Streptomycetaceae</taxon>
        <taxon>Embleya</taxon>
    </lineage>
</organism>
<name>A0A1T3NK48_9ACTN</name>